<name>A0A3B1ACU4_9ZZZZ</name>
<feature type="transmembrane region" description="Helical" evidence="1">
    <location>
        <begin position="52"/>
        <end position="72"/>
    </location>
</feature>
<sequence length="91" mass="9580">MNGFSIVERFWVDSLDESAYPGLNSAFVQPLTGDETLAGVRSMNHSKKSFKLDLMAALLIIVSVGVTLTMIAQAGEGSSVSTVAVAYQAAP</sequence>
<dbReference type="AlphaFoldDB" id="A0A3B1ACU4"/>
<dbReference type="EMBL" id="UOFU01000344">
    <property type="protein sequence ID" value="VAX03679.1"/>
    <property type="molecule type" value="Genomic_DNA"/>
</dbReference>
<keyword evidence="1" id="KW-0812">Transmembrane</keyword>
<reference evidence="2" key="1">
    <citation type="submission" date="2018-06" db="EMBL/GenBank/DDBJ databases">
        <authorList>
            <person name="Zhirakovskaya E."/>
        </authorList>
    </citation>
    <scope>NUCLEOTIDE SEQUENCE</scope>
</reference>
<evidence type="ECO:0000256" key="1">
    <source>
        <dbReference type="SAM" id="Phobius"/>
    </source>
</evidence>
<accession>A0A3B1ACU4</accession>
<organism evidence="2">
    <name type="scientific">hydrothermal vent metagenome</name>
    <dbReference type="NCBI Taxonomy" id="652676"/>
    <lineage>
        <taxon>unclassified sequences</taxon>
        <taxon>metagenomes</taxon>
        <taxon>ecological metagenomes</taxon>
    </lineage>
</organism>
<gene>
    <name evidence="2" type="ORF">MNBD_GAMMA20-1344</name>
</gene>
<protein>
    <submittedName>
        <fullName evidence="2">Uncharacterized protein</fullName>
    </submittedName>
</protein>
<keyword evidence="1" id="KW-0472">Membrane</keyword>
<proteinExistence type="predicted"/>
<evidence type="ECO:0000313" key="2">
    <source>
        <dbReference type="EMBL" id="VAX03679.1"/>
    </source>
</evidence>
<keyword evidence="1" id="KW-1133">Transmembrane helix</keyword>